<evidence type="ECO:0000313" key="2">
    <source>
        <dbReference type="EMBL" id="MFF4221173.1"/>
    </source>
</evidence>
<reference evidence="2 3" key="1">
    <citation type="submission" date="2024-10" db="EMBL/GenBank/DDBJ databases">
        <title>The Natural Products Discovery Center: Release of the First 8490 Sequenced Strains for Exploring Actinobacteria Biosynthetic Diversity.</title>
        <authorList>
            <person name="Kalkreuter E."/>
            <person name="Kautsar S.A."/>
            <person name="Yang D."/>
            <person name="Bader C.D."/>
            <person name="Teijaro C.N."/>
            <person name="Fluegel L."/>
            <person name="Davis C.M."/>
            <person name="Simpson J.R."/>
            <person name="Lauterbach L."/>
            <person name="Steele A.D."/>
            <person name="Gui C."/>
            <person name="Meng S."/>
            <person name="Li G."/>
            <person name="Viehrig K."/>
            <person name="Ye F."/>
            <person name="Su P."/>
            <person name="Kiefer A.F."/>
            <person name="Nichols A."/>
            <person name="Cepeda A.J."/>
            <person name="Yan W."/>
            <person name="Fan B."/>
            <person name="Jiang Y."/>
            <person name="Adhikari A."/>
            <person name="Zheng C.-J."/>
            <person name="Schuster L."/>
            <person name="Cowan T.M."/>
            <person name="Smanski M.J."/>
            <person name="Chevrette M.G."/>
            <person name="De Carvalho L.P.S."/>
            <person name="Shen B."/>
        </authorList>
    </citation>
    <scope>NUCLEOTIDE SEQUENCE [LARGE SCALE GENOMIC DNA]</scope>
    <source>
        <strain evidence="2 3">NPDC001650</strain>
    </source>
</reference>
<keyword evidence="1" id="KW-0732">Signal</keyword>
<proteinExistence type="predicted"/>
<feature type="signal peptide" evidence="1">
    <location>
        <begin position="1"/>
        <end position="28"/>
    </location>
</feature>
<gene>
    <name evidence="2" type="ORF">ACFYZM_33600</name>
</gene>
<evidence type="ECO:0008006" key="4">
    <source>
        <dbReference type="Google" id="ProtNLM"/>
    </source>
</evidence>
<keyword evidence="3" id="KW-1185">Reference proteome</keyword>
<comment type="caution">
    <text evidence="2">The sequence shown here is derived from an EMBL/GenBank/DDBJ whole genome shotgun (WGS) entry which is preliminary data.</text>
</comment>
<evidence type="ECO:0000313" key="3">
    <source>
        <dbReference type="Proteomes" id="UP001602123"/>
    </source>
</evidence>
<feature type="chain" id="PRO_5045380462" description="Lipoprotein" evidence="1">
    <location>
        <begin position="29"/>
        <end position="174"/>
    </location>
</feature>
<name>A0ABW6UB51_9ACTN</name>
<organism evidence="2 3">
    <name type="scientific">Streptomyces nondiastaticus</name>
    <dbReference type="NCBI Taxonomy" id="3154512"/>
    <lineage>
        <taxon>Bacteria</taxon>
        <taxon>Bacillati</taxon>
        <taxon>Actinomycetota</taxon>
        <taxon>Actinomycetes</taxon>
        <taxon>Kitasatosporales</taxon>
        <taxon>Streptomycetaceae</taxon>
        <taxon>Streptomyces</taxon>
    </lineage>
</organism>
<dbReference type="Proteomes" id="UP001602123">
    <property type="component" value="Unassembled WGS sequence"/>
</dbReference>
<protein>
    <recommendedName>
        <fullName evidence="4">Lipoprotein</fullName>
    </recommendedName>
</protein>
<accession>A0ABW6UB51</accession>
<dbReference type="EMBL" id="JBIAUT010000021">
    <property type="protein sequence ID" value="MFF4221173.1"/>
    <property type="molecule type" value="Genomic_DNA"/>
</dbReference>
<sequence>MRTARASAAALLLAVALPLAGPATTAHAVTVDVLCKGTEDGTYTPGLTLKPQLVHFHGEQQMSCTSTDPTLTSRTEIFEGDFVMSCLTPLFTGPVTLTFHWNNGRTSTADGKYVADSTGGNVLSVFRGKVTAGEFLGDAVETILDDTQRNMQQCLRPEGLTHETGPYTVSFQRL</sequence>
<dbReference type="RefSeq" id="WP_388634453.1">
    <property type="nucleotide sequence ID" value="NZ_JBIAUT010000021.1"/>
</dbReference>
<evidence type="ECO:0000256" key="1">
    <source>
        <dbReference type="SAM" id="SignalP"/>
    </source>
</evidence>